<dbReference type="SMART" id="SM00382">
    <property type="entry name" value="AAA"/>
    <property type="match status" value="1"/>
</dbReference>
<dbReference type="Pfam" id="PF02954">
    <property type="entry name" value="HTH_8"/>
    <property type="match status" value="1"/>
</dbReference>
<accession>A0ABS6SIA0</accession>
<keyword evidence="7" id="KW-0067">ATP-binding</keyword>
<dbReference type="InterPro" id="IPR002078">
    <property type="entry name" value="Sigma_54_int"/>
</dbReference>
<evidence type="ECO:0000256" key="8">
    <source>
        <dbReference type="ARBA" id="ARBA00023012"/>
    </source>
</evidence>
<dbReference type="InterPro" id="IPR002197">
    <property type="entry name" value="HTH_Fis"/>
</dbReference>
<keyword evidence="6" id="KW-0547">Nucleotide-binding</keyword>
<evidence type="ECO:0000259" key="18">
    <source>
        <dbReference type="PROSITE" id="PS50045"/>
    </source>
</evidence>
<evidence type="ECO:0000256" key="7">
    <source>
        <dbReference type="ARBA" id="ARBA00022840"/>
    </source>
</evidence>
<name>A0ABS6SIA0_9SPHN</name>
<feature type="modified residue" description="4-aspartylphosphate" evidence="17">
    <location>
        <position position="72"/>
    </location>
</feature>
<evidence type="ECO:0000256" key="16">
    <source>
        <dbReference type="ARBA" id="ARBA00043886"/>
    </source>
</evidence>
<evidence type="ECO:0000256" key="17">
    <source>
        <dbReference type="PROSITE-ProRule" id="PRU00169"/>
    </source>
</evidence>
<evidence type="ECO:0000256" key="12">
    <source>
        <dbReference type="ARBA" id="ARBA00023163"/>
    </source>
</evidence>
<comment type="subcellular location">
    <subcellularLocation>
        <location evidence="1">Cytoplasm</location>
    </subcellularLocation>
</comment>
<evidence type="ECO:0000256" key="5">
    <source>
        <dbReference type="ARBA" id="ARBA00022553"/>
    </source>
</evidence>
<dbReference type="InterPro" id="IPR058031">
    <property type="entry name" value="AAA_lid_NorR"/>
</dbReference>
<evidence type="ECO:0000256" key="15">
    <source>
        <dbReference type="ARBA" id="ARBA00031910"/>
    </source>
</evidence>
<evidence type="ECO:0000313" key="21">
    <source>
        <dbReference type="Proteomes" id="UP000699975"/>
    </source>
</evidence>
<dbReference type="InterPro" id="IPR003593">
    <property type="entry name" value="AAA+_ATPase"/>
</dbReference>
<dbReference type="InterPro" id="IPR001789">
    <property type="entry name" value="Sig_transdc_resp-reg_receiver"/>
</dbReference>
<gene>
    <name evidence="20" type="ORF">KCG45_00945</name>
</gene>
<comment type="caution">
    <text evidence="20">The sequence shown here is derived from an EMBL/GenBank/DDBJ whole genome shotgun (WGS) entry which is preliminary data.</text>
</comment>
<dbReference type="Pfam" id="PF00158">
    <property type="entry name" value="Sigma54_activat"/>
    <property type="match status" value="1"/>
</dbReference>
<organism evidence="20 21">
    <name type="scientific">Erythrobacter ani</name>
    <dbReference type="NCBI Taxonomy" id="2827235"/>
    <lineage>
        <taxon>Bacteria</taxon>
        <taxon>Pseudomonadati</taxon>
        <taxon>Pseudomonadota</taxon>
        <taxon>Alphaproteobacteria</taxon>
        <taxon>Sphingomonadales</taxon>
        <taxon>Erythrobacteraceae</taxon>
        <taxon>Erythrobacter/Porphyrobacter group</taxon>
        <taxon>Erythrobacter</taxon>
    </lineage>
</organism>
<dbReference type="EMBL" id="JAGSPB010000001">
    <property type="protein sequence ID" value="MBV7264740.1"/>
    <property type="molecule type" value="Genomic_DNA"/>
</dbReference>
<evidence type="ECO:0000313" key="20">
    <source>
        <dbReference type="EMBL" id="MBV7264740.1"/>
    </source>
</evidence>
<evidence type="ECO:0000256" key="10">
    <source>
        <dbReference type="ARBA" id="ARBA00023125"/>
    </source>
</evidence>
<keyword evidence="8" id="KW-0902">Two-component regulatory system</keyword>
<dbReference type="Proteomes" id="UP000699975">
    <property type="component" value="Unassembled WGS sequence"/>
</dbReference>
<dbReference type="PANTHER" id="PTHR32071">
    <property type="entry name" value="TRANSCRIPTIONAL REGULATORY PROTEIN"/>
    <property type="match status" value="1"/>
</dbReference>
<dbReference type="PANTHER" id="PTHR32071:SF95">
    <property type="entry name" value="DNA-BINDING TRANSCRIPTIONAL REGULATOR NTRC"/>
    <property type="match status" value="1"/>
</dbReference>
<evidence type="ECO:0000259" key="19">
    <source>
        <dbReference type="PROSITE" id="PS50110"/>
    </source>
</evidence>
<evidence type="ECO:0000256" key="13">
    <source>
        <dbReference type="ARBA" id="ARBA00023231"/>
    </source>
</evidence>
<evidence type="ECO:0000256" key="2">
    <source>
        <dbReference type="ARBA" id="ARBA00019059"/>
    </source>
</evidence>
<proteinExistence type="predicted"/>
<dbReference type="RefSeq" id="WP_218315282.1">
    <property type="nucleotide sequence ID" value="NZ_JAGSPB010000001.1"/>
</dbReference>
<evidence type="ECO:0000256" key="11">
    <source>
        <dbReference type="ARBA" id="ARBA00023159"/>
    </source>
</evidence>
<dbReference type="CDD" id="cd00009">
    <property type="entry name" value="AAA"/>
    <property type="match status" value="1"/>
</dbReference>
<sequence length="485" mass="52213">MSDMDSHLENLTPAAADTRLVMLIDDEPAQSRLISAIAARDGWRTVVAADGESAIAMLGTREGMQLSAILLDQWVPGDDACALIEELKKRRPALPILMLTTSASPLLAVEAMRAGASDYLVKPVSPDRLMEALRSVTTREAPQAELAPLTEKMSATLDFDAMIGTAPKFRTALAQAAKAARGHGHALIEGESGTGKEMLMRAMHAASPRSKEALRFINAASVTPNSMESVLFGHEPNAFPGAFDRQIGALQQCDGGTLVLDEVDRLTPDVQARLAEAFETGIVRPVGATHGFRVDVRMFVASNITLSALVDAGHFHAGLAARLSAKRIVLPPLRERSGDIAALTRHFLGRIGEQPGLKHLSVSDSALALLAAYEWPGNVRQLQSVLFRAAVYCEGNTLIEESFPQLSEMLGEIESDPLASSHDGMGVMLYTEDGNLRPLEEIEADVIRLAIGHYRGRMTEVARRLGIGRSTLYRKLSDLGIDNAA</sequence>
<feature type="domain" description="Sigma-54 factor interaction" evidence="18">
    <location>
        <begin position="162"/>
        <end position="391"/>
    </location>
</feature>
<evidence type="ECO:0000256" key="6">
    <source>
        <dbReference type="ARBA" id="ARBA00022741"/>
    </source>
</evidence>
<evidence type="ECO:0000256" key="14">
    <source>
        <dbReference type="ARBA" id="ARBA00029881"/>
    </source>
</evidence>
<reference evidence="20 21" key="1">
    <citation type="submission" date="2021-04" db="EMBL/GenBank/DDBJ databases">
        <authorList>
            <person name="Pira H."/>
            <person name="Risdian C."/>
            <person name="Wink J."/>
        </authorList>
    </citation>
    <scope>NUCLEOTIDE SEQUENCE [LARGE SCALE GENOMIC DNA]</scope>
    <source>
        <strain evidence="20 21">WH131</strain>
    </source>
</reference>
<keyword evidence="11" id="KW-0010">Activator</keyword>
<keyword evidence="13" id="KW-0535">Nitrogen fixation</keyword>
<evidence type="ECO:0000256" key="9">
    <source>
        <dbReference type="ARBA" id="ARBA00023015"/>
    </source>
</evidence>
<dbReference type="PROSITE" id="PS50045">
    <property type="entry name" value="SIGMA54_INTERACT_4"/>
    <property type="match status" value="1"/>
</dbReference>
<comment type="function">
    <text evidence="16">Member of the two-component regulatory system NtrB/NtrC, which controls expression of the nitrogen-regulated (ntr) genes in response to nitrogen limitation. Phosphorylated NtrC binds directly to DNA and stimulates the formation of open promoter-sigma54-RNA polymerase complexes.</text>
</comment>
<protein>
    <recommendedName>
        <fullName evidence="2">DNA-binding transcriptional regulator NtrC</fullName>
    </recommendedName>
    <alternativeName>
        <fullName evidence="14">Nitrogen regulation protein NR(I)</fullName>
    </alternativeName>
    <alternativeName>
        <fullName evidence="15">Nitrogen regulator I</fullName>
    </alternativeName>
</protein>
<keyword evidence="4" id="KW-0678">Repressor</keyword>
<keyword evidence="21" id="KW-1185">Reference proteome</keyword>
<dbReference type="Pfam" id="PF25601">
    <property type="entry name" value="AAA_lid_14"/>
    <property type="match status" value="1"/>
</dbReference>
<evidence type="ECO:0000256" key="3">
    <source>
        <dbReference type="ARBA" id="ARBA00022490"/>
    </source>
</evidence>
<dbReference type="SMART" id="SM00448">
    <property type="entry name" value="REC"/>
    <property type="match status" value="1"/>
</dbReference>
<keyword evidence="12" id="KW-0804">Transcription</keyword>
<evidence type="ECO:0000256" key="1">
    <source>
        <dbReference type="ARBA" id="ARBA00004496"/>
    </source>
</evidence>
<dbReference type="CDD" id="cd00156">
    <property type="entry name" value="REC"/>
    <property type="match status" value="1"/>
</dbReference>
<keyword evidence="3" id="KW-0963">Cytoplasm</keyword>
<evidence type="ECO:0000256" key="4">
    <source>
        <dbReference type="ARBA" id="ARBA00022491"/>
    </source>
</evidence>
<keyword evidence="10" id="KW-0238">DNA-binding</keyword>
<keyword evidence="9" id="KW-0805">Transcription regulation</keyword>
<keyword evidence="5 17" id="KW-0597">Phosphoprotein</keyword>
<feature type="domain" description="Response regulatory" evidence="19">
    <location>
        <begin position="20"/>
        <end position="137"/>
    </location>
</feature>
<dbReference type="Pfam" id="PF00072">
    <property type="entry name" value="Response_reg"/>
    <property type="match status" value="1"/>
</dbReference>
<dbReference type="PROSITE" id="PS50110">
    <property type="entry name" value="RESPONSE_REGULATORY"/>
    <property type="match status" value="1"/>
</dbReference>